<dbReference type="VEuPathDB" id="FungiDB:H257_05460"/>
<name>W4GQD3_APHAT</name>
<evidence type="ECO:0000256" key="1">
    <source>
        <dbReference type="SAM" id="Phobius"/>
    </source>
</evidence>
<dbReference type="GeneID" id="20807456"/>
<keyword evidence="1" id="KW-0472">Membrane</keyword>
<protein>
    <submittedName>
        <fullName evidence="2">Uncharacterized protein</fullName>
    </submittedName>
</protein>
<gene>
    <name evidence="2" type="ORF">H257_05460</name>
</gene>
<evidence type="ECO:0000313" key="2">
    <source>
        <dbReference type="EMBL" id="ETV81922.1"/>
    </source>
</evidence>
<accession>W4GQD3</accession>
<dbReference type="RefSeq" id="XP_009828659.1">
    <property type="nucleotide sequence ID" value="XM_009830357.1"/>
</dbReference>
<keyword evidence="1" id="KW-0812">Transmembrane</keyword>
<organism evidence="2">
    <name type="scientific">Aphanomyces astaci</name>
    <name type="common">Crayfish plague agent</name>
    <dbReference type="NCBI Taxonomy" id="112090"/>
    <lineage>
        <taxon>Eukaryota</taxon>
        <taxon>Sar</taxon>
        <taxon>Stramenopiles</taxon>
        <taxon>Oomycota</taxon>
        <taxon>Saprolegniomycetes</taxon>
        <taxon>Saprolegniales</taxon>
        <taxon>Verrucalvaceae</taxon>
        <taxon>Aphanomyces</taxon>
    </lineage>
</organism>
<dbReference type="EMBL" id="KI913123">
    <property type="protein sequence ID" value="ETV81922.1"/>
    <property type="molecule type" value="Genomic_DNA"/>
</dbReference>
<keyword evidence="1" id="KW-1133">Transmembrane helix</keyword>
<reference evidence="2" key="1">
    <citation type="submission" date="2013-12" db="EMBL/GenBank/DDBJ databases">
        <title>The Genome Sequence of Aphanomyces astaci APO3.</title>
        <authorList>
            <consortium name="The Broad Institute Genomics Platform"/>
            <person name="Russ C."/>
            <person name="Tyler B."/>
            <person name="van West P."/>
            <person name="Dieguez-Uribeondo J."/>
            <person name="Young S.K."/>
            <person name="Zeng Q."/>
            <person name="Gargeya S."/>
            <person name="Fitzgerald M."/>
            <person name="Abouelleil A."/>
            <person name="Alvarado L."/>
            <person name="Chapman S.B."/>
            <person name="Gainer-Dewar J."/>
            <person name="Goldberg J."/>
            <person name="Griggs A."/>
            <person name="Gujja S."/>
            <person name="Hansen M."/>
            <person name="Howarth C."/>
            <person name="Imamovic A."/>
            <person name="Ireland A."/>
            <person name="Larimer J."/>
            <person name="McCowan C."/>
            <person name="Murphy C."/>
            <person name="Pearson M."/>
            <person name="Poon T.W."/>
            <person name="Priest M."/>
            <person name="Roberts A."/>
            <person name="Saif S."/>
            <person name="Shea T."/>
            <person name="Sykes S."/>
            <person name="Wortman J."/>
            <person name="Nusbaum C."/>
            <person name="Birren B."/>
        </authorList>
    </citation>
    <scope>NUCLEOTIDE SEQUENCE [LARGE SCALE GENOMIC DNA]</scope>
    <source>
        <strain evidence="2">APO3</strain>
    </source>
</reference>
<feature type="transmembrane region" description="Helical" evidence="1">
    <location>
        <begin position="27"/>
        <end position="60"/>
    </location>
</feature>
<feature type="transmembrane region" description="Helical" evidence="1">
    <location>
        <begin position="131"/>
        <end position="153"/>
    </location>
</feature>
<proteinExistence type="predicted"/>
<dbReference type="AlphaFoldDB" id="W4GQD3"/>
<sequence>MYATGSLGIPSLASASWWSGTKGVTGAGAAVVVVAAVVGAAVVVGAVAVVVGAAVVVVGAAETSPQHTLTSSPTVSRLEHRLFCVLKIVGNASFLHAPEYPSHALFKIAHDESPTTTLYLTHLAKSIDSSVVEGVVVVGAAVVGVVVVVVVVVGA</sequence>